<feature type="signal peptide" evidence="1">
    <location>
        <begin position="1"/>
        <end position="26"/>
    </location>
</feature>
<dbReference type="EMBL" id="CM017706">
    <property type="protein sequence ID" value="TYG63380.1"/>
    <property type="molecule type" value="Genomic_DNA"/>
</dbReference>
<proteinExistence type="predicted"/>
<dbReference type="AlphaFoldDB" id="A0A5D2C467"/>
<sequence length="62" mass="6996">MKNFQRIVFVVAIIVLILSLIMEVEASRPLKHRFTPTTVKTLKVVRAYSGPSRSGVGHNIIY</sequence>
<organism evidence="2 3">
    <name type="scientific">Gossypium darwinii</name>
    <name type="common">Darwin's cotton</name>
    <name type="synonym">Gossypium barbadense var. darwinii</name>
    <dbReference type="NCBI Taxonomy" id="34276"/>
    <lineage>
        <taxon>Eukaryota</taxon>
        <taxon>Viridiplantae</taxon>
        <taxon>Streptophyta</taxon>
        <taxon>Embryophyta</taxon>
        <taxon>Tracheophyta</taxon>
        <taxon>Spermatophyta</taxon>
        <taxon>Magnoliopsida</taxon>
        <taxon>eudicotyledons</taxon>
        <taxon>Gunneridae</taxon>
        <taxon>Pentapetalae</taxon>
        <taxon>rosids</taxon>
        <taxon>malvids</taxon>
        <taxon>Malvales</taxon>
        <taxon>Malvaceae</taxon>
        <taxon>Malvoideae</taxon>
        <taxon>Gossypium</taxon>
    </lineage>
</organism>
<name>A0A5D2C467_GOSDA</name>
<dbReference type="Proteomes" id="UP000323506">
    <property type="component" value="Chromosome D06"/>
</dbReference>
<reference evidence="2 3" key="1">
    <citation type="submission" date="2019-06" db="EMBL/GenBank/DDBJ databases">
        <title>WGS assembly of Gossypium darwinii.</title>
        <authorList>
            <person name="Chen Z.J."/>
            <person name="Sreedasyam A."/>
            <person name="Ando A."/>
            <person name="Song Q."/>
            <person name="De L."/>
            <person name="Hulse-Kemp A."/>
            <person name="Ding M."/>
            <person name="Ye W."/>
            <person name="Kirkbride R."/>
            <person name="Jenkins J."/>
            <person name="Plott C."/>
            <person name="Lovell J."/>
            <person name="Lin Y.-M."/>
            <person name="Vaughn R."/>
            <person name="Liu B."/>
            <person name="Li W."/>
            <person name="Simpson S."/>
            <person name="Scheffler B."/>
            <person name="Saski C."/>
            <person name="Grover C."/>
            <person name="Hu G."/>
            <person name="Conover J."/>
            <person name="Carlson J."/>
            <person name="Shu S."/>
            <person name="Boston L."/>
            <person name="Williams M."/>
            <person name="Peterson D."/>
            <person name="Mcgee K."/>
            <person name="Jones D."/>
            <person name="Wendel J."/>
            <person name="Stelly D."/>
            <person name="Grimwood J."/>
            <person name="Schmutz J."/>
        </authorList>
    </citation>
    <scope>NUCLEOTIDE SEQUENCE [LARGE SCALE GENOMIC DNA]</scope>
    <source>
        <strain evidence="2">1808015.09</strain>
    </source>
</reference>
<protein>
    <submittedName>
        <fullName evidence="2">Uncharacterized protein</fullName>
    </submittedName>
</protein>
<evidence type="ECO:0000313" key="3">
    <source>
        <dbReference type="Proteomes" id="UP000323506"/>
    </source>
</evidence>
<keyword evidence="3" id="KW-1185">Reference proteome</keyword>
<feature type="chain" id="PRO_5022882999" evidence="1">
    <location>
        <begin position="27"/>
        <end position="62"/>
    </location>
</feature>
<accession>A0A5D2C467</accession>
<gene>
    <name evidence="2" type="ORF">ES288_D06G025200v1</name>
</gene>
<evidence type="ECO:0000313" key="2">
    <source>
        <dbReference type="EMBL" id="TYG63380.1"/>
    </source>
</evidence>
<keyword evidence="1" id="KW-0732">Signal</keyword>
<evidence type="ECO:0000256" key="1">
    <source>
        <dbReference type="SAM" id="SignalP"/>
    </source>
</evidence>